<comment type="similarity">
    <text evidence="1">Belongs to the 14-3-3 family.</text>
</comment>
<evidence type="ECO:0000313" key="4">
    <source>
        <dbReference type="EMBL" id="CAD9527342.1"/>
    </source>
</evidence>
<dbReference type="InterPro" id="IPR000308">
    <property type="entry name" value="14-3-3"/>
</dbReference>
<dbReference type="EMBL" id="HBGW01018337">
    <property type="protein sequence ID" value="CAD9527342.1"/>
    <property type="molecule type" value="Transcribed_RNA"/>
</dbReference>
<dbReference type="AlphaFoldDB" id="A0A6U6J2V3"/>
<dbReference type="PANTHER" id="PTHR18860">
    <property type="entry name" value="14-3-3 PROTEIN"/>
    <property type="match status" value="1"/>
</dbReference>
<dbReference type="InterPro" id="IPR023410">
    <property type="entry name" value="14-3-3_domain"/>
</dbReference>
<reference evidence="4" key="1">
    <citation type="submission" date="2021-01" db="EMBL/GenBank/DDBJ databases">
        <authorList>
            <person name="Corre E."/>
            <person name="Pelletier E."/>
            <person name="Niang G."/>
            <person name="Scheremetjew M."/>
            <person name="Finn R."/>
            <person name="Kale V."/>
            <person name="Holt S."/>
            <person name="Cochrane G."/>
            <person name="Meng A."/>
            <person name="Brown T."/>
            <person name="Cohen L."/>
        </authorList>
    </citation>
    <scope>NUCLEOTIDE SEQUENCE</scope>
    <source>
        <strain evidence="4">RCC3387</strain>
    </source>
</reference>
<gene>
    <name evidence="4" type="ORF">BRAN1462_LOCUS11531</name>
</gene>
<sequence length="249" mass="27868">MGDTDSADKRVYFARLAEQTGRYDEMADHMAEAVALRGDGDLSVEERYLLSVAYKNALGSRRAAWRTVRAVQGEGGDEQAQHTKEYGDRLANELQAMCSNIVKICDRLCERTVLPRPPNAEARVFYLKMKADYSRYAVEVSEGEARAEAVAKASRAFQSAHSSARRHLPAAHPFRLAVALNHSVFHHDVLGHSREACVMAEQASQDGLAELHALTGASYRDSALLIQLLRDNWVWWSWRSYCNDGNPKT</sequence>
<feature type="site" description="Interaction with phosphoserine on interacting protein" evidence="2">
    <location>
        <position position="62"/>
    </location>
</feature>
<protein>
    <recommendedName>
        <fullName evidence="3">14-3-3 domain-containing protein</fullName>
    </recommendedName>
</protein>
<dbReference type="CDD" id="cd08774">
    <property type="entry name" value="14-3-3"/>
    <property type="match status" value="1"/>
</dbReference>
<feature type="site" description="Interaction with phosphoserine on interacting protein" evidence="2">
    <location>
        <position position="135"/>
    </location>
</feature>
<evidence type="ECO:0000259" key="3">
    <source>
        <dbReference type="SMART" id="SM00101"/>
    </source>
</evidence>
<dbReference type="PRINTS" id="PR00305">
    <property type="entry name" value="1433ZETA"/>
</dbReference>
<accession>A0A6U6J2V3</accession>
<dbReference type="SMART" id="SM00101">
    <property type="entry name" value="14_3_3"/>
    <property type="match status" value="1"/>
</dbReference>
<dbReference type="Gene3D" id="1.20.190.20">
    <property type="entry name" value="14-3-3 domain"/>
    <property type="match status" value="1"/>
</dbReference>
<proteinExistence type="inferred from homology"/>
<feature type="domain" description="14-3-3" evidence="3">
    <location>
        <begin position="7"/>
        <end position="249"/>
    </location>
</feature>
<evidence type="ECO:0000256" key="1">
    <source>
        <dbReference type="ARBA" id="ARBA00006141"/>
    </source>
</evidence>
<evidence type="ECO:0000256" key="2">
    <source>
        <dbReference type="PIRSR" id="PIRSR000868-1"/>
    </source>
</evidence>
<dbReference type="SUPFAM" id="SSF48445">
    <property type="entry name" value="14-3-3 protein"/>
    <property type="match status" value="1"/>
</dbReference>
<name>A0A6U6J2V3_9DINO</name>
<dbReference type="PIRSF" id="PIRSF000868">
    <property type="entry name" value="14-3-3"/>
    <property type="match status" value="1"/>
</dbReference>
<dbReference type="Pfam" id="PF00244">
    <property type="entry name" value="14-3-3"/>
    <property type="match status" value="1"/>
</dbReference>
<organism evidence="4">
    <name type="scientific">Zooxanthella nutricula</name>
    <dbReference type="NCBI Taxonomy" id="1333877"/>
    <lineage>
        <taxon>Eukaryota</taxon>
        <taxon>Sar</taxon>
        <taxon>Alveolata</taxon>
        <taxon>Dinophyceae</taxon>
        <taxon>Peridiniales</taxon>
        <taxon>Peridiniales incertae sedis</taxon>
        <taxon>Zooxanthella</taxon>
    </lineage>
</organism>
<dbReference type="InterPro" id="IPR036815">
    <property type="entry name" value="14-3-3_dom_sf"/>
</dbReference>